<protein>
    <submittedName>
        <fullName evidence="1">Uncharacterized protein</fullName>
    </submittedName>
</protein>
<accession>A0A345L521</accession>
<gene>
    <name evidence="1" type="primary">93</name>
    <name evidence="1" type="ORF">SEA_NATB6_93</name>
</gene>
<name>A0A345L521_9CAUD</name>
<dbReference type="RefSeq" id="YP_010097054.1">
    <property type="nucleotide sequence ID" value="NC_055755.1"/>
</dbReference>
<sequence length="71" mass="8043">MTSTIEYTEGHRYTAEMIGIGDTEEISAIREHISRVERAASTDFATWDRCYWFATGCADALAGKRDRTHGR</sequence>
<organism evidence="1 2">
    <name type="scientific">Gordonia phage NatB6</name>
    <dbReference type="NCBI Taxonomy" id="2250322"/>
    <lineage>
        <taxon>Viruses</taxon>
        <taxon>Duplodnaviria</taxon>
        <taxon>Heunggongvirae</taxon>
        <taxon>Uroviricota</taxon>
        <taxon>Caudoviricetes</taxon>
        <taxon>Zierdtviridae</taxon>
        <taxon>Emilbogenvirinae</taxon>
        <taxon>Foxborovirus</taxon>
        <taxon>Foxborovirus NatB6</taxon>
    </lineage>
</organism>
<reference evidence="1 2" key="1">
    <citation type="submission" date="2018-06" db="EMBL/GenBank/DDBJ databases">
        <authorList>
            <person name="Burkert N.A."/>
            <person name="Costello E."/>
            <person name="Grana D.J."/>
            <person name="Pejavara N.C."/>
            <person name="Picknally G.M."/>
            <person name="Christen E.M."/>
            <person name="Williams K.C."/>
            <person name="Merlino C.O."/>
            <person name="McCann M.P."/>
            <person name="Lee-Soety J.Y."/>
            <person name="Washington J.M."/>
            <person name="Garlena R.A."/>
            <person name="Russell D.A."/>
            <person name="Pope W.H."/>
            <person name="Jacobs-Sera D."/>
            <person name="Hendrix R.W."/>
            <person name="Hatfull G.F."/>
        </authorList>
    </citation>
    <scope>NUCLEOTIDE SEQUENCE [LARGE SCALE GENOMIC DNA]</scope>
</reference>
<evidence type="ECO:0000313" key="1">
    <source>
        <dbReference type="EMBL" id="AXH50373.1"/>
    </source>
</evidence>
<dbReference type="GeneID" id="65114715"/>
<keyword evidence="2" id="KW-1185">Reference proteome</keyword>
<evidence type="ECO:0000313" key="2">
    <source>
        <dbReference type="Proteomes" id="UP000259879"/>
    </source>
</evidence>
<dbReference type="Proteomes" id="UP000259879">
    <property type="component" value="Segment"/>
</dbReference>
<dbReference type="KEGG" id="vg:65114715"/>
<proteinExistence type="predicted"/>
<dbReference type="EMBL" id="MH536824">
    <property type="protein sequence ID" value="AXH50373.1"/>
    <property type="molecule type" value="Genomic_DNA"/>
</dbReference>